<dbReference type="Pfam" id="PF03235">
    <property type="entry name" value="GmrSD_N"/>
    <property type="match status" value="1"/>
</dbReference>
<protein>
    <recommendedName>
        <fullName evidence="2">GmrSD restriction endonucleases N-terminal domain-containing protein</fullName>
    </recommendedName>
</protein>
<evidence type="ECO:0000313" key="3">
    <source>
        <dbReference type="EMBL" id="SSA36646.1"/>
    </source>
</evidence>
<dbReference type="OrthoDB" id="9787127at2"/>
<accession>A0A2Y8ZYI1</accession>
<dbReference type="PANTHER" id="PTHR37292">
    <property type="entry name" value="VNG6097C"/>
    <property type="match status" value="1"/>
</dbReference>
<proteinExistence type="predicted"/>
<keyword evidence="4" id="KW-1185">Reference proteome</keyword>
<dbReference type="RefSeq" id="WP_110850815.1">
    <property type="nucleotide sequence ID" value="NZ_QKLZ01000001.1"/>
</dbReference>
<dbReference type="EMBL" id="UETB01000001">
    <property type="protein sequence ID" value="SSA36646.1"/>
    <property type="molecule type" value="Genomic_DNA"/>
</dbReference>
<evidence type="ECO:0000256" key="1">
    <source>
        <dbReference type="SAM" id="MobiDB-lite"/>
    </source>
</evidence>
<dbReference type="AlphaFoldDB" id="A0A2Y8ZYI1"/>
<feature type="domain" description="GmrSD restriction endonucleases N-terminal" evidence="2">
    <location>
        <begin position="13"/>
        <end position="228"/>
    </location>
</feature>
<dbReference type="PANTHER" id="PTHR37292:SF2">
    <property type="entry name" value="DUF262 DOMAIN-CONTAINING PROTEIN"/>
    <property type="match status" value="1"/>
</dbReference>
<feature type="region of interest" description="Disordered" evidence="1">
    <location>
        <begin position="592"/>
        <end position="611"/>
    </location>
</feature>
<reference evidence="3 4" key="1">
    <citation type="submission" date="2016-10" db="EMBL/GenBank/DDBJ databases">
        <authorList>
            <person name="Cai Z."/>
        </authorList>
    </citation>
    <scope>NUCLEOTIDE SEQUENCE [LARGE SCALE GENOMIC DNA]</scope>
    <source>
        <strain evidence="3 4">CGMCC 1.10826</strain>
    </source>
</reference>
<dbReference type="Proteomes" id="UP000250222">
    <property type="component" value="Unassembled WGS sequence"/>
</dbReference>
<gene>
    <name evidence="3" type="ORF">SAMN05216184_101308</name>
</gene>
<evidence type="ECO:0000259" key="2">
    <source>
        <dbReference type="Pfam" id="PF03235"/>
    </source>
</evidence>
<organism evidence="3 4">
    <name type="scientific">Georgenia satyanarayanai</name>
    <dbReference type="NCBI Taxonomy" id="860221"/>
    <lineage>
        <taxon>Bacteria</taxon>
        <taxon>Bacillati</taxon>
        <taxon>Actinomycetota</taxon>
        <taxon>Actinomycetes</taxon>
        <taxon>Micrococcales</taxon>
        <taxon>Bogoriellaceae</taxon>
        <taxon>Georgenia</taxon>
    </lineage>
</organism>
<sequence>MAETFGHHPWTVQDLVAGVSSGRVRLPDIQRPFVWGNAKVRDLVDSMYRGFPVGQLMFWENAAAEHTKAIGIDTKSQSSSMQVVDGQQRLTSLYAVVHGQRVLREDYSEELIVISFNPLTQRFSVPDSATKRSSEWIQDIREVFESAIDARSKYLDGLERARDLDRLDRGTERAVEIAINKLADVLKFSFEVVQLKEQVSRETVADIFVRINSQGATLSSADFILTWLSVFWEEGRHEIEEFARRSRFTPQEMTRSTGENVRWTPKNPYLTLDANHVLRVVVAVGNRRAPLGDAYNALRGRNPRTREIVPEERERELEKLKDGQARALDPKHWDEYLKVIERAGIRTSSMVTSKNTVIYGYALWLIGRTEFNVPVDELREVMARWYFMAQITGRFSGSPETRAQEDLNRLDGLARTPQVFKEVITSQVDTTLTEDWWSVTLPDNLYTSSTTSPAFTAYLAALTILDAEVLLSTLTVKDWIAPSRRPVKGVEKHHLFPKAYLKAHLHITTTRQINQVANQALVEWSDNIDISDEAPSCYWLQQVAGKTIGDERLSRQMWWHALPELWTEMEYQEFLVARRKLMAQVTREGFRKLSDPNYQPPSPARVAASTSEPQLPSFDELVHAEIIPAGTYLTPADGEKDSIAEVTQDGMILLDDVEYRTPDLAAHADGADDANGWDYWSVELEEPMLLSELRARGGEPA</sequence>
<name>A0A2Y8ZYI1_9MICO</name>
<dbReference type="InterPro" id="IPR004919">
    <property type="entry name" value="GmrSD_N"/>
</dbReference>
<evidence type="ECO:0000313" key="4">
    <source>
        <dbReference type="Proteomes" id="UP000250222"/>
    </source>
</evidence>